<dbReference type="InterPro" id="IPR032710">
    <property type="entry name" value="NTF2-like_dom_sf"/>
</dbReference>
<comment type="caution">
    <text evidence="3">The sequence shown here is derived from an EMBL/GenBank/DDBJ whole genome shotgun (WGS) entry which is preliminary data.</text>
</comment>
<dbReference type="GO" id="GO:0005516">
    <property type="term" value="F:calmodulin binding"/>
    <property type="evidence" value="ECO:0007669"/>
    <property type="project" value="InterPro"/>
</dbReference>
<keyword evidence="1" id="KW-0732">Signal</keyword>
<dbReference type="SUPFAM" id="SSF54427">
    <property type="entry name" value="NTF2-like"/>
    <property type="match status" value="1"/>
</dbReference>
<evidence type="ECO:0000313" key="4">
    <source>
        <dbReference type="Proteomes" id="UP000253141"/>
    </source>
</evidence>
<evidence type="ECO:0000313" key="3">
    <source>
        <dbReference type="EMBL" id="RDB07412.1"/>
    </source>
</evidence>
<dbReference type="AlphaFoldDB" id="A0A369IEC7"/>
<dbReference type="PROSITE" id="PS51257">
    <property type="entry name" value="PROKAR_LIPOPROTEIN"/>
    <property type="match status" value="1"/>
</dbReference>
<proteinExistence type="predicted"/>
<name>A0A369IEC7_9BACT</name>
<sequence length="171" mass="19383">MKKNILFLATLLLACAATTKVLSQSNTDALRIAEIDKSYWKEISRTVKEGDFEGYKATCHPNAVLVTTTGKNKQSYPMTEALARWKQGFTNTKQGKQMDNVSFRFSQRIGGETTAHETGIFYFTSHDSTGKLIAESYTHLEALLVKRDGKWLCLMEYQKAKATREEWDALK</sequence>
<gene>
    <name evidence="3" type="ORF">DVG78_05260</name>
</gene>
<feature type="signal peptide" evidence="1">
    <location>
        <begin position="1"/>
        <end position="23"/>
    </location>
</feature>
<dbReference type="Pfam" id="PF08332">
    <property type="entry name" value="CaMKII_AD"/>
    <property type="match status" value="1"/>
</dbReference>
<dbReference type="Proteomes" id="UP000253141">
    <property type="component" value="Unassembled WGS sequence"/>
</dbReference>
<keyword evidence="4" id="KW-1185">Reference proteome</keyword>
<dbReference type="OrthoDB" id="838356at2"/>
<feature type="domain" description="Calcium/calmodulin-dependent protein kinase II association-domain" evidence="2">
    <location>
        <begin position="43"/>
        <end position="155"/>
    </location>
</feature>
<dbReference type="GO" id="GO:0004683">
    <property type="term" value="F:calcium/calmodulin-dependent protein kinase activity"/>
    <property type="evidence" value="ECO:0007669"/>
    <property type="project" value="InterPro"/>
</dbReference>
<evidence type="ECO:0000259" key="2">
    <source>
        <dbReference type="Pfam" id="PF08332"/>
    </source>
</evidence>
<dbReference type="Gene3D" id="3.10.450.50">
    <property type="match status" value="1"/>
</dbReference>
<organism evidence="3 4">
    <name type="scientific">Runella aurantiaca</name>
    <dbReference type="NCBI Taxonomy" id="2282308"/>
    <lineage>
        <taxon>Bacteria</taxon>
        <taxon>Pseudomonadati</taxon>
        <taxon>Bacteroidota</taxon>
        <taxon>Cytophagia</taxon>
        <taxon>Cytophagales</taxon>
        <taxon>Spirosomataceae</taxon>
        <taxon>Runella</taxon>
    </lineage>
</organism>
<evidence type="ECO:0000256" key="1">
    <source>
        <dbReference type="SAM" id="SignalP"/>
    </source>
</evidence>
<reference evidence="3 4" key="1">
    <citation type="submission" date="2018-07" db="EMBL/GenBank/DDBJ databases">
        <title>Genome analysis of Runella aurantiaca.</title>
        <authorList>
            <person name="Yang X."/>
        </authorList>
    </citation>
    <scope>NUCLEOTIDE SEQUENCE [LARGE SCALE GENOMIC DNA]</scope>
    <source>
        <strain evidence="3 4">YX9</strain>
    </source>
</reference>
<dbReference type="EMBL" id="QPIW01000002">
    <property type="protein sequence ID" value="RDB07412.1"/>
    <property type="molecule type" value="Genomic_DNA"/>
</dbReference>
<dbReference type="InterPro" id="IPR013543">
    <property type="entry name" value="Ca/CaM-dep_prot_kinase-assoc"/>
</dbReference>
<accession>A0A369IEC7</accession>
<protein>
    <submittedName>
        <fullName evidence="3">Nuclear transport factor 2 family protein</fullName>
    </submittedName>
</protein>
<feature type="chain" id="PRO_5016917666" evidence="1">
    <location>
        <begin position="24"/>
        <end position="171"/>
    </location>
</feature>
<dbReference type="RefSeq" id="WP_114459985.1">
    <property type="nucleotide sequence ID" value="NZ_QPIW01000002.1"/>
</dbReference>